<organism evidence="2 3">
    <name type="scientific">Pseudomonas baltica</name>
    <dbReference type="NCBI Taxonomy" id="2762576"/>
    <lineage>
        <taxon>Bacteria</taxon>
        <taxon>Pseudomonadati</taxon>
        <taxon>Pseudomonadota</taxon>
        <taxon>Gammaproteobacteria</taxon>
        <taxon>Pseudomonadales</taxon>
        <taxon>Pseudomonadaceae</taxon>
        <taxon>Pseudomonas</taxon>
    </lineage>
</organism>
<protein>
    <recommendedName>
        <fullName evidence="1">DUF7693 domain-containing protein</fullName>
    </recommendedName>
</protein>
<evidence type="ECO:0000313" key="2">
    <source>
        <dbReference type="EMBL" id="MBC2677231.1"/>
    </source>
</evidence>
<name>A0A7X1G2X4_9PSED</name>
<feature type="domain" description="DUF7693" evidence="1">
    <location>
        <begin position="6"/>
        <end position="102"/>
    </location>
</feature>
<keyword evidence="3" id="KW-1185">Reference proteome</keyword>
<dbReference type="AlphaFoldDB" id="A0A7X1G2X4"/>
<evidence type="ECO:0000313" key="3">
    <source>
        <dbReference type="Proteomes" id="UP000546173"/>
    </source>
</evidence>
<reference evidence="2 3" key="1">
    <citation type="submission" date="2020-08" db="EMBL/GenBank/DDBJ databases">
        <title>Pseudomonas sp. nov.</title>
        <authorList>
            <person name="Gieschler S."/>
            <person name="Fiedler G."/>
            <person name="Brinks E."/>
            <person name="Boehnlein C."/>
            <person name="Franz C.M.A.P."/>
            <person name="Kabisch J."/>
        </authorList>
    </citation>
    <scope>NUCLEOTIDE SEQUENCE [LARGE SCALE GENOMIC DNA]</scope>
    <source>
        <strain evidence="2 3">MBT-2</strain>
    </source>
</reference>
<accession>A0A7X1G2X4</accession>
<evidence type="ECO:0000259" key="1">
    <source>
        <dbReference type="Pfam" id="PF24745"/>
    </source>
</evidence>
<gene>
    <name evidence="2" type="ORF">H7993_02405</name>
</gene>
<dbReference type="Pfam" id="PF24745">
    <property type="entry name" value="DUF7693"/>
    <property type="match status" value="1"/>
</dbReference>
<sequence length="104" mass="11717">MSAAALSARETCQLLRDVALGIRTLHRLDETDWADAYGTAMTVGADGWIITFHNHENGRFHCERCESPDGRTYLFDSSHHYGTDPIELLSTWEHTRLAEILATV</sequence>
<dbReference type="InterPro" id="IPR056110">
    <property type="entry name" value="DUF7693"/>
</dbReference>
<dbReference type="EMBL" id="JACMYH010000001">
    <property type="protein sequence ID" value="MBC2677231.1"/>
    <property type="molecule type" value="Genomic_DNA"/>
</dbReference>
<dbReference type="Proteomes" id="UP000546173">
    <property type="component" value="Unassembled WGS sequence"/>
</dbReference>
<proteinExistence type="predicted"/>
<comment type="caution">
    <text evidence="2">The sequence shown here is derived from an EMBL/GenBank/DDBJ whole genome shotgun (WGS) entry which is preliminary data.</text>
</comment>